<dbReference type="InterPro" id="IPR011711">
    <property type="entry name" value="GntR_C"/>
</dbReference>
<dbReference type="SUPFAM" id="SSF46785">
    <property type="entry name" value="Winged helix' DNA-binding domain"/>
    <property type="match status" value="1"/>
</dbReference>
<evidence type="ECO:0000256" key="2">
    <source>
        <dbReference type="ARBA" id="ARBA00023125"/>
    </source>
</evidence>
<dbReference type="Gene3D" id="1.20.120.530">
    <property type="entry name" value="GntR ligand-binding domain-like"/>
    <property type="match status" value="1"/>
</dbReference>
<protein>
    <submittedName>
        <fullName evidence="5">GntR family transcriptional regulator</fullName>
    </submittedName>
</protein>
<dbReference type="PANTHER" id="PTHR43537">
    <property type="entry name" value="TRANSCRIPTIONAL REGULATOR, GNTR FAMILY"/>
    <property type="match status" value="1"/>
</dbReference>
<evidence type="ECO:0000259" key="4">
    <source>
        <dbReference type="PROSITE" id="PS50949"/>
    </source>
</evidence>
<dbReference type="InterPro" id="IPR000524">
    <property type="entry name" value="Tscrpt_reg_HTH_GntR"/>
</dbReference>
<reference evidence="5 6" key="1">
    <citation type="submission" date="2024-03" db="EMBL/GenBank/DDBJ databases">
        <title>Natural products discovery in diverse microorganisms through a two-stage MS feature dereplication strategy.</title>
        <authorList>
            <person name="Zhang R."/>
        </authorList>
    </citation>
    <scope>NUCLEOTIDE SEQUENCE [LARGE SCALE GENOMIC DNA]</scope>
    <source>
        <strain evidence="5 6">18930</strain>
    </source>
</reference>
<evidence type="ECO:0000256" key="3">
    <source>
        <dbReference type="ARBA" id="ARBA00023163"/>
    </source>
</evidence>
<dbReference type="SMART" id="SM00895">
    <property type="entry name" value="FCD"/>
    <property type="match status" value="1"/>
</dbReference>
<keyword evidence="6" id="KW-1185">Reference proteome</keyword>
<feature type="domain" description="HTH gntR-type" evidence="4">
    <location>
        <begin position="1"/>
        <end position="65"/>
    </location>
</feature>
<evidence type="ECO:0000313" key="5">
    <source>
        <dbReference type="EMBL" id="WXG68805.1"/>
    </source>
</evidence>
<dbReference type="Pfam" id="PF07729">
    <property type="entry name" value="FCD"/>
    <property type="match status" value="1"/>
</dbReference>
<dbReference type="CDD" id="cd07377">
    <property type="entry name" value="WHTH_GntR"/>
    <property type="match status" value="1"/>
</dbReference>
<evidence type="ECO:0000313" key="6">
    <source>
        <dbReference type="Proteomes" id="UP001432000"/>
    </source>
</evidence>
<dbReference type="Pfam" id="PF00392">
    <property type="entry name" value="GntR"/>
    <property type="match status" value="1"/>
</dbReference>
<dbReference type="RefSeq" id="WP_338889231.1">
    <property type="nucleotide sequence ID" value="NZ_CP147846.1"/>
</dbReference>
<keyword evidence="3" id="KW-0804">Transcription</keyword>
<dbReference type="Proteomes" id="UP001432000">
    <property type="component" value="Chromosome"/>
</dbReference>
<keyword evidence="2" id="KW-0238">DNA-binding</keyword>
<dbReference type="InterPro" id="IPR036390">
    <property type="entry name" value="WH_DNA-bd_sf"/>
</dbReference>
<organism evidence="5 6">
    <name type="scientific">Rhodococcus sovatensis</name>
    <dbReference type="NCBI Taxonomy" id="1805840"/>
    <lineage>
        <taxon>Bacteria</taxon>
        <taxon>Bacillati</taxon>
        <taxon>Actinomycetota</taxon>
        <taxon>Actinomycetes</taxon>
        <taxon>Mycobacteriales</taxon>
        <taxon>Nocardiaceae</taxon>
        <taxon>Rhodococcus</taxon>
    </lineage>
</organism>
<dbReference type="InterPro" id="IPR036388">
    <property type="entry name" value="WH-like_DNA-bd_sf"/>
</dbReference>
<proteinExistence type="predicted"/>
<dbReference type="PROSITE" id="PS50949">
    <property type="entry name" value="HTH_GNTR"/>
    <property type="match status" value="1"/>
</dbReference>
<accession>A0ABZ2PHZ5</accession>
<dbReference type="Gene3D" id="1.10.10.10">
    <property type="entry name" value="Winged helix-like DNA-binding domain superfamily/Winged helix DNA-binding domain"/>
    <property type="match status" value="1"/>
</dbReference>
<evidence type="ECO:0000256" key="1">
    <source>
        <dbReference type="ARBA" id="ARBA00023015"/>
    </source>
</evidence>
<dbReference type="InterPro" id="IPR008920">
    <property type="entry name" value="TF_FadR/GntR_C"/>
</dbReference>
<dbReference type="SMART" id="SM00345">
    <property type="entry name" value="HTH_GNTR"/>
    <property type="match status" value="1"/>
</dbReference>
<name>A0ABZ2PHZ5_9NOCA</name>
<dbReference type="EMBL" id="CP147846">
    <property type="protein sequence ID" value="WXG68805.1"/>
    <property type="molecule type" value="Genomic_DNA"/>
</dbReference>
<keyword evidence="1" id="KW-0805">Transcription regulation</keyword>
<dbReference type="PANTHER" id="PTHR43537:SF45">
    <property type="entry name" value="GNTR FAMILY REGULATORY PROTEIN"/>
    <property type="match status" value="1"/>
</dbReference>
<dbReference type="SUPFAM" id="SSF48008">
    <property type="entry name" value="GntR ligand-binding domain-like"/>
    <property type="match status" value="1"/>
</dbReference>
<gene>
    <name evidence="5" type="ORF">WDS16_27105</name>
</gene>
<sequence>MEALAIALRNQILDGRLSAGDVLRENALCAEFGVSRHSMRVALASLGHEGLVRHEANRGVFVRGLTADEIEDCFRMRRLLELDAAQAICGDHAALTPARAIAGQMTALSTGSVWTELRDLDLAFHTALVDALGSGHMSRAYRAMLSELQLCFLIEGFKDLDHERVAKEHMTMLEALESGNLAHSQRLLHEHLVLSERDAVTALTRSAQPQPTVR</sequence>